<feature type="transmembrane region" description="Helical" evidence="8">
    <location>
        <begin position="163"/>
        <end position="188"/>
    </location>
</feature>
<evidence type="ECO:0000256" key="5">
    <source>
        <dbReference type="ARBA" id="ARBA00022692"/>
    </source>
</evidence>
<dbReference type="GO" id="GO:0033214">
    <property type="term" value="P:siderophore-iron import into cell"/>
    <property type="evidence" value="ECO:0007669"/>
    <property type="project" value="TreeGrafter"/>
</dbReference>
<feature type="transmembrane region" description="Helical" evidence="8">
    <location>
        <begin position="132"/>
        <end position="151"/>
    </location>
</feature>
<dbReference type="KEGG" id="bfm:BP422_22145"/>
<keyword evidence="5 8" id="KW-0812">Transmembrane</keyword>
<evidence type="ECO:0000313" key="10">
    <source>
        <dbReference type="Proteomes" id="UP000197781"/>
    </source>
</evidence>
<gene>
    <name evidence="9" type="ORF">BP422_22145</name>
</gene>
<feature type="transmembrane region" description="Helical" evidence="8">
    <location>
        <begin position="251"/>
        <end position="278"/>
    </location>
</feature>
<dbReference type="GO" id="GO:0022857">
    <property type="term" value="F:transmembrane transporter activity"/>
    <property type="evidence" value="ECO:0007669"/>
    <property type="project" value="InterPro"/>
</dbReference>
<keyword evidence="3" id="KW-0813">Transport</keyword>
<feature type="transmembrane region" description="Helical" evidence="8">
    <location>
        <begin position="77"/>
        <end position="98"/>
    </location>
</feature>
<feature type="transmembrane region" description="Helical" evidence="8">
    <location>
        <begin position="208"/>
        <end position="226"/>
    </location>
</feature>
<feature type="transmembrane region" description="Helical" evidence="8">
    <location>
        <begin position="107"/>
        <end position="126"/>
    </location>
</feature>
<dbReference type="InterPro" id="IPR037294">
    <property type="entry name" value="ABC_BtuC-like"/>
</dbReference>
<organism evidence="9 10">
    <name type="scientific">Brevibacillus formosus</name>
    <dbReference type="NCBI Taxonomy" id="54913"/>
    <lineage>
        <taxon>Bacteria</taxon>
        <taxon>Bacillati</taxon>
        <taxon>Bacillota</taxon>
        <taxon>Bacilli</taxon>
        <taxon>Bacillales</taxon>
        <taxon>Paenibacillaceae</taxon>
        <taxon>Brevibacillus</taxon>
    </lineage>
</organism>
<dbReference type="RefSeq" id="WP_088909621.1">
    <property type="nucleotide sequence ID" value="NZ_CP018145.1"/>
</dbReference>
<comment type="subcellular location">
    <subcellularLocation>
        <location evidence="1">Cell membrane</location>
        <topology evidence="1">Multi-pass membrane protein</topology>
    </subcellularLocation>
</comment>
<evidence type="ECO:0000256" key="2">
    <source>
        <dbReference type="ARBA" id="ARBA00007935"/>
    </source>
</evidence>
<dbReference type="SUPFAM" id="SSF81345">
    <property type="entry name" value="ABC transporter involved in vitamin B12 uptake, BtuC"/>
    <property type="match status" value="1"/>
</dbReference>
<feature type="transmembrane region" description="Helical" evidence="8">
    <location>
        <begin position="290"/>
        <end position="311"/>
    </location>
</feature>
<dbReference type="PANTHER" id="PTHR30472:SF24">
    <property type="entry name" value="FERRIC ENTEROBACTIN TRANSPORT SYSTEM PERMEASE PROTEIN FEPG"/>
    <property type="match status" value="1"/>
</dbReference>
<proteinExistence type="inferred from homology"/>
<comment type="similarity">
    <text evidence="2">Belongs to the binding-protein-dependent transport system permease family. FecCD subfamily.</text>
</comment>
<protein>
    <submittedName>
        <fullName evidence="9">Iron ABC transporter permease</fullName>
    </submittedName>
</protein>
<keyword evidence="7 8" id="KW-0472">Membrane</keyword>
<accession>A0A220MMM6</accession>
<feature type="transmembrane region" description="Helical" evidence="8">
    <location>
        <begin position="323"/>
        <end position="340"/>
    </location>
</feature>
<dbReference type="Pfam" id="PF01032">
    <property type="entry name" value="FecCD"/>
    <property type="match status" value="1"/>
</dbReference>
<dbReference type="FunFam" id="1.10.3470.10:FF:000001">
    <property type="entry name" value="Vitamin B12 ABC transporter permease BtuC"/>
    <property type="match status" value="1"/>
</dbReference>
<dbReference type="Proteomes" id="UP000197781">
    <property type="component" value="Chromosome"/>
</dbReference>
<dbReference type="GO" id="GO:0005886">
    <property type="term" value="C:plasma membrane"/>
    <property type="evidence" value="ECO:0007669"/>
    <property type="project" value="UniProtKB-SubCell"/>
</dbReference>
<evidence type="ECO:0000256" key="3">
    <source>
        <dbReference type="ARBA" id="ARBA00022448"/>
    </source>
</evidence>
<dbReference type="PANTHER" id="PTHR30472">
    <property type="entry name" value="FERRIC ENTEROBACTIN TRANSPORT SYSTEM PERMEASE PROTEIN"/>
    <property type="match status" value="1"/>
</dbReference>
<keyword evidence="4" id="KW-1003">Cell membrane</keyword>
<evidence type="ECO:0000256" key="8">
    <source>
        <dbReference type="SAM" id="Phobius"/>
    </source>
</evidence>
<keyword evidence="6 8" id="KW-1133">Transmembrane helix</keyword>
<evidence type="ECO:0000313" key="9">
    <source>
        <dbReference type="EMBL" id="ASJ56009.1"/>
    </source>
</evidence>
<dbReference type="Gene3D" id="1.10.3470.10">
    <property type="entry name" value="ABC transporter involved in vitamin B12 uptake, BtuC"/>
    <property type="match status" value="1"/>
</dbReference>
<reference evidence="9 10" key="1">
    <citation type="submission" date="2016-11" db="EMBL/GenBank/DDBJ databases">
        <authorList>
            <person name="Jaros S."/>
            <person name="Januszkiewicz K."/>
            <person name="Wedrychowicz H."/>
        </authorList>
    </citation>
    <scope>NUCLEOTIDE SEQUENCE [LARGE SCALE GENOMIC DNA]</scope>
    <source>
        <strain evidence="9 10">NF2</strain>
    </source>
</reference>
<dbReference type="AlphaFoldDB" id="A0A220MMM6"/>
<feature type="transmembrane region" description="Helical" evidence="8">
    <location>
        <begin position="21"/>
        <end position="43"/>
    </location>
</feature>
<dbReference type="EMBL" id="CP018145">
    <property type="protein sequence ID" value="ASJ56009.1"/>
    <property type="molecule type" value="Genomic_DNA"/>
</dbReference>
<evidence type="ECO:0000256" key="7">
    <source>
        <dbReference type="ARBA" id="ARBA00023136"/>
    </source>
</evidence>
<evidence type="ECO:0000256" key="6">
    <source>
        <dbReference type="ARBA" id="ARBA00022989"/>
    </source>
</evidence>
<dbReference type="CDD" id="cd06550">
    <property type="entry name" value="TM_ABC_iron-siderophores_like"/>
    <property type="match status" value="1"/>
</dbReference>
<sequence>MKDYLSLRIGKRFSSFQLHKKTILFSLLALLIVIAVAVVSLGMGEMKIAPLDVVKVLLGIGSEENALIVEQFRLPRIVIAILVGAALAVAGAIMQGLVRNPLASPDILGVSGGASVFAVGFLILFETASIKWLPPIAFLGATLTTFLLYALSWKKGVTPLRLVMIGVGIKIAAGAIVTMLIMFSPFLLQNKALLWLTGSIYSVDWNDVFMILPWVVGLILVAVLLARRVNIQQLGDDLATSLGSSLQLDRFLLLMICAALTGTAVSVGGDISFVALLAPHIAKQLIGPSFGGAMTLSAFLGAIIVLLADLVGRMAFSPIEVPVGVFTSAIGAPFFIYLLYKNRNR</sequence>
<name>A0A220MMM6_9BACL</name>
<evidence type="ECO:0000256" key="4">
    <source>
        <dbReference type="ARBA" id="ARBA00022475"/>
    </source>
</evidence>
<dbReference type="InterPro" id="IPR000522">
    <property type="entry name" value="ABC_transptr_permease_BtuC"/>
</dbReference>
<evidence type="ECO:0000256" key="1">
    <source>
        <dbReference type="ARBA" id="ARBA00004651"/>
    </source>
</evidence>